<keyword evidence="7" id="KW-1185">Reference proteome</keyword>
<proteinExistence type="inferred from homology"/>
<dbReference type="RefSeq" id="WP_179588158.1">
    <property type="nucleotide sequence ID" value="NZ_JACBYR010000001.1"/>
</dbReference>
<accession>A0A7Y9IWP9</accession>
<dbReference type="Gene3D" id="1.10.10.10">
    <property type="entry name" value="Winged helix-like DNA-binding domain superfamily/Winged helix DNA-binding domain"/>
    <property type="match status" value="1"/>
</dbReference>
<comment type="similarity">
    <text evidence="1">Belongs to the LysR transcriptional regulatory family.</text>
</comment>
<name>A0A7Y9IWP9_9BURK</name>
<dbReference type="GO" id="GO:0005829">
    <property type="term" value="C:cytosol"/>
    <property type="evidence" value="ECO:0007669"/>
    <property type="project" value="TreeGrafter"/>
</dbReference>
<gene>
    <name evidence="6" type="ORF">FHW18_003747</name>
</gene>
<dbReference type="Pfam" id="PF03466">
    <property type="entry name" value="LysR_substrate"/>
    <property type="match status" value="1"/>
</dbReference>
<dbReference type="InterPro" id="IPR036388">
    <property type="entry name" value="WH-like_DNA-bd_sf"/>
</dbReference>
<comment type="caution">
    <text evidence="6">The sequence shown here is derived from an EMBL/GenBank/DDBJ whole genome shotgun (WGS) entry which is preliminary data.</text>
</comment>
<evidence type="ECO:0000259" key="5">
    <source>
        <dbReference type="PROSITE" id="PS50931"/>
    </source>
</evidence>
<dbReference type="SUPFAM" id="SSF53850">
    <property type="entry name" value="Periplasmic binding protein-like II"/>
    <property type="match status" value="1"/>
</dbReference>
<evidence type="ECO:0000313" key="6">
    <source>
        <dbReference type="EMBL" id="NYE84476.1"/>
    </source>
</evidence>
<keyword evidence="3 6" id="KW-0238">DNA-binding</keyword>
<dbReference type="SUPFAM" id="SSF46785">
    <property type="entry name" value="Winged helix' DNA-binding domain"/>
    <property type="match status" value="1"/>
</dbReference>
<dbReference type="FunFam" id="1.10.10.10:FF:000001">
    <property type="entry name" value="LysR family transcriptional regulator"/>
    <property type="match status" value="1"/>
</dbReference>
<dbReference type="InterPro" id="IPR000847">
    <property type="entry name" value="LysR_HTH_N"/>
</dbReference>
<dbReference type="PANTHER" id="PTHR30419">
    <property type="entry name" value="HTH-TYPE TRANSCRIPTIONAL REGULATOR YBHD"/>
    <property type="match status" value="1"/>
</dbReference>
<organism evidence="6 7">
    <name type="scientific">Pigmentiphaga litoralis</name>
    <dbReference type="NCBI Taxonomy" id="516702"/>
    <lineage>
        <taxon>Bacteria</taxon>
        <taxon>Pseudomonadati</taxon>
        <taxon>Pseudomonadota</taxon>
        <taxon>Betaproteobacteria</taxon>
        <taxon>Burkholderiales</taxon>
        <taxon>Alcaligenaceae</taxon>
        <taxon>Pigmentiphaga</taxon>
    </lineage>
</organism>
<reference evidence="6 7" key="1">
    <citation type="submission" date="2020-07" db="EMBL/GenBank/DDBJ databases">
        <title>Genomic Encyclopedia of Type Strains, Phase IV (KMG-V): Genome sequencing to study the core and pangenomes of soil and plant-associated prokaryotes.</title>
        <authorList>
            <person name="Whitman W."/>
        </authorList>
    </citation>
    <scope>NUCLEOTIDE SEQUENCE [LARGE SCALE GENOMIC DNA]</scope>
    <source>
        <strain evidence="6 7">SAS40</strain>
    </source>
</reference>
<dbReference type="Gene3D" id="3.40.190.290">
    <property type="match status" value="1"/>
</dbReference>
<evidence type="ECO:0000256" key="1">
    <source>
        <dbReference type="ARBA" id="ARBA00009437"/>
    </source>
</evidence>
<dbReference type="GO" id="GO:0003700">
    <property type="term" value="F:DNA-binding transcription factor activity"/>
    <property type="evidence" value="ECO:0007669"/>
    <property type="project" value="InterPro"/>
</dbReference>
<dbReference type="Pfam" id="PF00126">
    <property type="entry name" value="HTH_1"/>
    <property type="match status" value="1"/>
</dbReference>
<evidence type="ECO:0000313" key="7">
    <source>
        <dbReference type="Proteomes" id="UP000542125"/>
    </source>
</evidence>
<dbReference type="PROSITE" id="PS50931">
    <property type="entry name" value="HTH_LYSR"/>
    <property type="match status" value="1"/>
</dbReference>
<dbReference type="EMBL" id="JACBYR010000001">
    <property type="protein sequence ID" value="NYE84476.1"/>
    <property type="molecule type" value="Genomic_DNA"/>
</dbReference>
<keyword evidence="2" id="KW-0805">Transcription regulation</keyword>
<dbReference type="InterPro" id="IPR005119">
    <property type="entry name" value="LysR_subst-bd"/>
</dbReference>
<dbReference type="InterPro" id="IPR036390">
    <property type="entry name" value="WH_DNA-bd_sf"/>
</dbReference>
<evidence type="ECO:0000256" key="2">
    <source>
        <dbReference type="ARBA" id="ARBA00023015"/>
    </source>
</evidence>
<evidence type="ECO:0000256" key="3">
    <source>
        <dbReference type="ARBA" id="ARBA00023125"/>
    </source>
</evidence>
<dbReference type="Proteomes" id="UP000542125">
    <property type="component" value="Unassembled WGS sequence"/>
</dbReference>
<feature type="domain" description="HTH lysR-type" evidence="5">
    <location>
        <begin position="1"/>
        <end position="58"/>
    </location>
</feature>
<dbReference type="InterPro" id="IPR050950">
    <property type="entry name" value="HTH-type_LysR_regulators"/>
</dbReference>
<dbReference type="AlphaFoldDB" id="A0A7Y9IWP9"/>
<protein>
    <submittedName>
        <fullName evidence="6">DNA-binding transcriptional LysR family regulator</fullName>
    </submittedName>
</protein>
<dbReference type="PRINTS" id="PR00039">
    <property type="entry name" value="HTHLYSR"/>
</dbReference>
<dbReference type="CDD" id="cd05466">
    <property type="entry name" value="PBP2_LTTR_substrate"/>
    <property type="match status" value="1"/>
</dbReference>
<evidence type="ECO:0000256" key="4">
    <source>
        <dbReference type="ARBA" id="ARBA00023163"/>
    </source>
</evidence>
<keyword evidence="4" id="KW-0804">Transcription</keyword>
<dbReference type="GO" id="GO:0003677">
    <property type="term" value="F:DNA binding"/>
    <property type="evidence" value="ECO:0007669"/>
    <property type="project" value="UniProtKB-KW"/>
</dbReference>
<sequence>MDIRQIQYFVALYEEGSITKAAKRMHVVQPAISQQIKRLEANADVQLFERDPHGVTPNALAHRFYHHCIGVLTELEQARAVLSQGSNHLGGKLVVGSQASFNQYVMGQTLATFHQLCPDVAILARDGYRSDLIEWLIQGELDFALLSTTQDLLNMHTRMVSREDLVVVGHCETLAGRDVLKGNELSAFKLILPSRHKSLRNLIDSQFGLHGLTLQPRMEIDSLQSLLQLALRPGWLSIVPSTTVLPESFGNRLKSVQLIQPLTRRSVVATWPRHKELAPAVHVFMEVLFSTLSDVAGLEIVNGDVL</sequence>